<dbReference type="AlphaFoldDB" id="A0A6J6D6K0"/>
<evidence type="ECO:0000313" key="2">
    <source>
        <dbReference type="EMBL" id="CAB4558925.1"/>
    </source>
</evidence>
<sequence length="233" mass="25668">MDAPVIVRATESYTGQFRDHRRTWMPLTSSMLLTAPLPDAAWDEIGWDRRELLGDGAHAYLYAQRTADGRIALGGRGVEYTFGSRIDPTPTISGGSSDRLRHALHALFPATRSVAIDASWSGTLAVPRDWCGSVGFDRRSGLGWAGGYVGHGVAASNLAGHTLADLIDGEVTGRTQLPWVDHVSRRWEPEPLRWLGVHGLYAAYRHSDRREAAGAPRTPRLGRLADRISRRYD</sequence>
<dbReference type="Gene3D" id="3.30.9.10">
    <property type="entry name" value="D-Amino Acid Oxidase, subunit A, domain 2"/>
    <property type="match status" value="1"/>
</dbReference>
<dbReference type="InterPro" id="IPR036188">
    <property type="entry name" value="FAD/NAD-bd_sf"/>
</dbReference>
<dbReference type="InterPro" id="IPR006076">
    <property type="entry name" value="FAD-dep_OxRdtase"/>
</dbReference>
<reference evidence="2" key="1">
    <citation type="submission" date="2020-05" db="EMBL/GenBank/DDBJ databases">
        <authorList>
            <person name="Chiriac C."/>
            <person name="Salcher M."/>
            <person name="Ghai R."/>
            <person name="Kavagutti S V."/>
        </authorList>
    </citation>
    <scope>NUCLEOTIDE SEQUENCE</scope>
</reference>
<feature type="domain" description="FAD dependent oxidoreductase" evidence="1">
    <location>
        <begin position="5"/>
        <end position="166"/>
    </location>
</feature>
<name>A0A6J6D6K0_9ZZZZ</name>
<protein>
    <submittedName>
        <fullName evidence="2">Unannotated protein</fullName>
    </submittedName>
</protein>
<dbReference type="Pfam" id="PF01266">
    <property type="entry name" value="DAO"/>
    <property type="match status" value="1"/>
</dbReference>
<evidence type="ECO:0000259" key="1">
    <source>
        <dbReference type="Pfam" id="PF01266"/>
    </source>
</evidence>
<accession>A0A6J6D6K0</accession>
<dbReference type="Gene3D" id="3.50.50.60">
    <property type="entry name" value="FAD/NAD(P)-binding domain"/>
    <property type="match status" value="1"/>
</dbReference>
<dbReference type="EMBL" id="CAEZSR010000052">
    <property type="protein sequence ID" value="CAB4558925.1"/>
    <property type="molecule type" value="Genomic_DNA"/>
</dbReference>
<organism evidence="2">
    <name type="scientific">freshwater metagenome</name>
    <dbReference type="NCBI Taxonomy" id="449393"/>
    <lineage>
        <taxon>unclassified sequences</taxon>
        <taxon>metagenomes</taxon>
        <taxon>ecological metagenomes</taxon>
    </lineage>
</organism>
<gene>
    <name evidence="2" type="ORF">UFOPK1493_01624</name>
</gene>
<proteinExistence type="predicted"/>